<reference evidence="16" key="1">
    <citation type="submission" date="2019-09" db="EMBL/GenBank/DDBJ databases">
        <title>In-depth cultivation of the pig gut microbiome towards novel bacterial diversity and tailored functional studies.</title>
        <authorList>
            <person name="Wylensek D."/>
            <person name="Hitch T.C.A."/>
            <person name="Clavel T."/>
        </authorList>
    </citation>
    <scope>NUCLEOTIDE SEQUENCE</scope>
    <source>
        <strain evidence="16">RF-744-FAT-WT-3</strain>
    </source>
</reference>
<dbReference type="NCBIfam" id="NF004162">
    <property type="entry name" value="PRK05627.1-5"/>
    <property type="match status" value="1"/>
</dbReference>
<feature type="domain" description="Riboflavin kinase" evidence="15">
    <location>
        <begin position="184"/>
        <end position="321"/>
    </location>
</feature>
<dbReference type="PANTHER" id="PTHR22749">
    <property type="entry name" value="RIBOFLAVIN KINASE/FMN ADENYLYLTRANSFERASE"/>
    <property type="match status" value="1"/>
</dbReference>
<dbReference type="InterPro" id="IPR023468">
    <property type="entry name" value="Riboflavin_kinase"/>
</dbReference>
<gene>
    <name evidence="16" type="ORF">FYJ66_01510</name>
</gene>
<accession>A0A6A8MA58</accession>
<dbReference type="EC" id="2.7.1.26" evidence="14"/>
<comment type="catalytic activity">
    <reaction evidence="12 14">
        <text>riboflavin + ATP = FMN + ADP + H(+)</text>
        <dbReference type="Rhea" id="RHEA:14357"/>
        <dbReference type="ChEBI" id="CHEBI:15378"/>
        <dbReference type="ChEBI" id="CHEBI:30616"/>
        <dbReference type="ChEBI" id="CHEBI:57986"/>
        <dbReference type="ChEBI" id="CHEBI:58210"/>
        <dbReference type="ChEBI" id="CHEBI:456216"/>
        <dbReference type="EC" id="2.7.1.26"/>
    </reaction>
</comment>
<dbReference type="AlphaFoldDB" id="A0A6A8MA58"/>
<evidence type="ECO:0000256" key="11">
    <source>
        <dbReference type="ARBA" id="ARBA00023268"/>
    </source>
</evidence>
<dbReference type="Gene3D" id="2.40.30.30">
    <property type="entry name" value="Riboflavin kinase-like"/>
    <property type="match status" value="1"/>
</dbReference>
<comment type="caution">
    <text evidence="16">The sequence shown here is derived from an EMBL/GenBank/DDBJ whole genome shotgun (WGS) entry which is preliminary data.</text>
</comment>
<keyword evidence="11" id="KW-0511">Multifunctional enzyme</keyword>
<dbReference type="GO" id="GO:0005524">
    <property type="term" value="F:ATP binding"/>
    <property type="evidence" value="ECO:0007669"/>
    <property type="project" value="UniProtKB-UniRule"/>
</dbReference>
<comment type="catalytic activity">
    <reaction evidence="13 14">
        <text>FMN + ATP + H(+) = FAD + diphosphate</text>
        <dbReference type="Rhea" id="RHEA:17237"/>
        <dbReference type="ChEBI" id="CHEBI:15378"/>
        <dbReference type="ChEBI" id="CHEBI:30616"/>
        <dbReference type="ChEBI" id="CHEBI:33019"/>
        <dbReference type="ChEBI" id="CHEBI:57692"/>
        <dbReference type="ChEBI" id="CHEBI:58210"/>
        <dbReference type="EC" id="2.7.7.2"/>
    </reaction>
</comment>
<evidence type="ECO:0000256" key="3">
    <source>
        <dbReference type="ARBA" id="ARBA00022630"/>
    </source>
</evidence>
<name>A0A6A8MA58_9FIRM</name>
<dbReference type="GO" id="GO:0003919">
    <property type="term" value="F:FMN adenylyltransferase activity"/>
    <property type="evidence" value="ECO:0007669"/>
    <property type="project" value="UniProtKB-UniRule"/>
</dbReference>
<dbReference type="GO" id="GO:0009231">
    <property type="term" value="P:riboflavin biosynthetic process"/>
    <property type="evidence" value="ECO:0007669"/>
    <property type="project" value="InterPro"/>
</dbReference>
<evidence type="ECO:0000256" key="10">
    <source>
        <dbReference type="ARBA" id="ARBA00022840"/>
    </source>
</evidence>
<dbReference type="InterPro" id="IPR002606">
    <property type="entry name" value="Riboflavin_kinase_bac"/>
</dbReference>
<dbReference type="InterPro" id="IPR023465">
    <property type="entry name" value="Riboflavin_kinase_dom_sf"/>
</dbReference>
<comment type="pathway">
    <text evidence="1 14">Cofactor biosynthesis; FAD biosynthesis; FAD from FMN: step 1/1.</text>
</comment>
<dbReference type="InterPro" id="IPR014729">
    <property type="entry name" value="Rossmann-like_a/b/a_fold"/>
</dbReference>
<evidence type="ECO:0000256" key="1">
    <source>
        <dbReference type="ARBA" id="ARBA00004726"/>
    </source>
</evidence>
<comment type="similarity">
    <text evidence="14">Belongs to the ribF family.</text>
</comment>
<evidence type="ECO:0000256" key="6">
    <source>
        <dbReference type="ARBA" id="ARBA00022695"/>
    </source>
</evidence>
<dbReference type="InterPro" id="IPR015865">
    <property type="entry name" value="Riboflavin_kinase_bac/euk"/>
</dbReference>
<dbReference type="UniPathway" id="UPA00277">
    <property type="reaction ID" value="UER00407"/>
</dbReference>
<proteinExistence type="inferred from homology"/>
<evidence type="ECO:0000259" key="15">
    <source>
        <dbReference type="SMART" id="SM00904"/>
    </source>
</evidence>
<keyword evidence="8 14" id="KW-0418">Kinase</keyword>
<dbReference type="EMBL" id="VUNB01000001">
    <property type="protein sequence ID" value="MST68287.1"/>
    <property type="molecule type" value="Genomic_DNA"/>
</dbReference>
<dbReference type="PIRSF" id="PIRSF004491">
    <property type="entry name" value="FAD_Synth"/>
    <property type="match status" value="1"/>
</dbReference>
<dbReference type="GO" id="GO:0006747">
    <property type="term" value="P:FAD biosynthetic process"/>
    <property type="evidence" value="ECO:0007669"/>
    <property type="project" value="UniProtKB-UniRule"/>
</dbReference>
<dbReference type="UniPathway" id="UPA00276">
    <property type="reaction ID" value="UER00406"/>
</dbReference>
<keyword evidence="7 14" id="KW-0547">Nucleotide-binding</keyword>
<dbReference type="Gene3D" id="3.40.50.620">
    <property type="entry name" value="HUPs"/>
    <property type="match status" value="1"/>
</dbReference>
<dbReference type="SUPFAM" id="SSF52374">
    <property type="entry name" value="Nucleotidylyl transferase"/>
    <property type="match status" value="1"/>
</dbReference>
<keyword evidence="6 14" id="KW-0548">Nucleotidyltransferase</keyword>
<dbReference type="Pfam" id="PF06574">
    <property type="entry name" value="FAD_syn"/>
    <property type="match status" value="1"/>
</dbReference>
<dbReference type="PANTHER" id="PTHR22749:SF6">
    <property type="entry name" value="RIBOFLAVIN KINASE"/>
    <property type="match status" value="1"/>
</dbReference>
<keyword evidence="4 14" id="KW-0288">FMN</keyword>
<sequence>MKVYTNIDSVEIDRKTAVALGNFDGVHIGHRKILTEAGEVAREKDMMSICFTFSVHPREFRELSGGKTMKFLSEPSDKLELMSDLGIDGVVAIPFTREIMTMDPEAFVKDILVKKLNMGSVHCGFNYSFGDKASGNPELLKKLGSELGFEVHVQDPVTIDGETVSSTAIREIVEKGDMEKASQFLGRPFALNGQVSQGRHIGRTIGFPTANFSPDPHMVLPPNGVYFTNVKIFDQEGRPELDEEGSEVILPGITNLGTKPTVGGKEMSVETYIYDFNQDIYGKEIRVYFLKWERPEKNFASLDELKAMIQKNCRDGRVFHGL</sequence>
<dbReference type="NCBIfam" id="NF004160">
    <property type="entry name" value="PRK05627.1-3"/>
    <property type="match status" value="1"/>
</dbReference>
<dbReference type="Pfam" id="PF01687">
    <property type="entry name" value="Flavokinase"/>
    <property type="match status" value="1"/>
</dbReference>
<evidence type="ECO:0000256" key="7">
    <source>
        <dbReference type="ARBA" id="ARBA00022741"/>
    </source>
</evidence>
<dbReference type="FunFam" id="3.40.50.620:FF:000021">
    <property type="entry name" value="Riboflavin biosynthesis protein"/>
    <property type="match status" value="1"/>
</dbReference>
<evidence type="ECO:0000256" key="4">
    <source>
        <dbReference type="ARBA" id="ARBA00022643"/>
    </source>
</evidence>
<evidence type="ECO:0000256" key="14">
    <source>
        <dbReference type="PIRNR" id="PIRNR004491"/>
    </source>
</evidence>
<dbReference type="GO" id="GO:0009398">
    <property type="term" value="P:FMN biosynthetic process"/>
    <property type="evidence" value="ECO:0007669"/>
    <property type="project" value="UniProtKB-UniRule"/>
</dbReference>
<dbReference type="RefSeq" id="WP_154571755.1">
    <property type="nucleotide sequence ID" value="NZ_VUNB01000001.1"/>
</dbReference>
<evidence type="ECO:0000256" key="12">
    <source>
        <dbReference type="ARBA" id="ARBA00047880"/>
    </source>
</evidence>
<keyword evidence="9 14" id="KW-0274">FAD</keyword>
<keyword evidence="10 14" id="KW-0067">ATP-binding</keyword>
<keyword evidence="5 14" id="KW-0808">Transferase</keyword>
<evidence type="ECO:0000256" key="5">
    <source>
        <dbReference type="ARBA" id="ARBA00022679"/>
    </source>
</evidence>
<dbReference type="SMART" id="SM00904">
    <property type="entry name" value="Flavokinase"/>
    <property type="match status" value="1"/>
</dbReference>
<evidence type="ECO:0000313" key="16">
    <source>
        <dbReference type="EMBL" id="MST68287.1"/>
    </source>
</evidence>
<dbReference type="InterPro" id="IPR015864">
    <property type="entry name" value="FAD_synthase"/>
</dbReference>
<evidence type="ECO:0000256" key="8">
    <source>
        <dbReference type="ARBA" id="ARBA00022777"/>
    </source>
</evidence>
<dbReference type="CDD" id="cd02064">
    <property type="entry name" value="FAD_synthetase_N"/>
    <property type="match status" value="1"/>
</dbReference>
<keyword evidence="3 14" id="KW-0285">Flavoprotein</keyword>
<evidence type="ECO:0000256" key="9">
    <source>
        <dbReference type="ARBA" id="ARBA00022827"/>
    </source>
</evidence>
<dbReference type="SUPFAM" id="SSF82114">
    <property type="entry name" value="Riboflavin kinase-like"/>
    <property type="match status" value="1"/>
</dbReference>
<dbReference type="EC" id="2.7.7.2" evidence="14"/>
<dbReference type="NCBIfam" id="TIGR00083">
    <property type="entry name" value="ribF"/>
    <property type="match status" value="1"/>
</dbReference>
<protein>
    <recommendedName>
        <fullName evidence="14">Riboflavin biosynthesis protein</fullName>
    </recommendedName>
    <domain>
        <recommendedName>
            <fullName evidence="14">Riboflavin kinase</fullName>
            <ecNumber evidence="14">2.7.1.26</ecNumber>
        </recommendedName>
        <alternativeName>
            <fullName evidence="14">Flavokinase</fullName>
        </alternativeName>
    </domain>
    <domain>
        <recommendedName>
            <fullName evidence="14">FMN adenylyltransferase</fullName>
            <ecNumber evidence="14">2.7.7.2</ecNumber>
        </recommendedName>
        <alternativeName>
            <fullName evidence="14">FAD pyrophosphorylase</fullName>
        </alternativeName>
        <alternativeName>
            <fullName evidence="14">FAD synthase</fullName>
        </alternativeName>
    </domain>
</protein>
<organism evidence="16">
    <name type="scientific">Baileyella intestinalis</name>
    <dbReference type="NCBI Taxonomy" id="2606709"/>
    <lineage>
        <taxon>Bacteria</taxon>
        <taxon>Bacillati</taxon>
        <taxon>Bacillota</taxon>
        <taxon>Clostridia</taxon>
        <taxon>Peptostreptococcales</taxon>
        <taxon>Anaerovoracaceae</taxon>
        <taxon>Baileyella</taxon>
    </lineage>
</organism>
<comment type="pathway">
    <text evidence="2 14">Cofactor biosynthesis; FMN biosynthesis; FMN from riboflavin (ATP route): step 1/1.</text>
</comment>
<dbReference type="GO" id="GO:0008531">
    <property type="term" value="F:riboflavin kinase activity"/>
    <property type="evidence" value="ECO:0007669"/>
    <property type="project" value="UniProtKB-UniRule"/>
</dbReference>
<evidence type="ECO:0000256" key="13">
    <source>
        <dbReference type="ARBA" id="ARBA00049494"/>
    </source>
</evidence>
<evidence type="ECO:0000256" key="2">
    <source>
        <dbReference type="ARBA" id="ARBA00005201"/>
    </source>
</evidence>